<dbReference type="PANTHER" id="PTHR19303">
    <property type="entry name" value="TRANSPOSON"/>
    <property type="match status" value="1"/>
</dbReference>
<dbReference type="EMBL" id="CACRXK020012749">
    <property type="protein sequence ID" value="CAB4023918.1"/>
    <property type="molecule type" value="Genomic_DNA"/>
</dbReference>
<dbReference type="Proteomes" id="UP001152795">
    <property type="component" value="Unassembled WGS sequence"/>
</dbReference>
<feature type="compositionally biased region" description="Acidic residues" evidence="1">
    <location>
        <begin position="344"/>
        <end position="355"/>
    </location>
</feature>
<sequence>MSNRTVTRFKNNLPGEDWARSFIKRHAKQIRPRVCQNIKTSRSEINKGEFVKYFDNLKDVVKEVPADKILNYDETNLADDPGQEKLIFKRGKKYPERVMNYTKGNISIMFCGTASGELLPVYVVYKNVHMWTTWTTGGPKYARYNRSKSGWFEAISFNDWFRTVVLPWARKKEGKKVVIGDNLSSHFSPDIIRLCEENNISFVCLVPNSTHLTQPLDVAFYGPLKRKWRKILKQWKIYNPSLTSLPKNEFPRLLKELVESLNTAGFQACGIYPLNPNEVLKNMPQSSEDASINISTAVIEQLKKMRNPIHEKPTPRRKQIVVEPGKSVSLDDLTCDKDDASEHDSEEESDSDESQSEGSIISDLSDQHRLSTRMEDLKPLEHNDINIGQWVKVIHEEELFVGKVLKKTGGETLVQCLQKPFGIREPQSLERENDSVYYQNVYEANVTPQLQKVGRCWKYNC</sequence>
<feature type="domain" description="DDE-1" evidence="2">
    <location>
        <begin position="105"/>
        <end position="248"/>
    </location>
</feature>
<evidence type="ECO:0000256" key="1">
    <source>
        <dbReference type="SAM" id="MobiDB-lite"/>
    </source>
</evidence>
<feature type="compositionally biased region" description="Basic and acidic residues" evidence="1">
    <location>
        <begin position="334"/>
        <end position="343"/>
    </location>
</feature>
<dbReference type="GO" id="GO:0005634">
    <property type="term" value="C:nucleus"/>
    <property type="evidence" value="ECO:0007669"/>
    <property type="project" value="TreeGrafter"/>
</dbReference>
<dbReference type="InterPro" id="IPR050863">
    <property type="entry name" value="CenT-Element_Derived"/>
</dbReference>
<protein>
    <submittedName>
        <fullName evidence="3">PREDICTED: uncharacterized protein LOC106141545</fullName>
    </submittedName>
</protein>
<accession>A0A6S7J0R6</accession>
<name>A0A6S7J0R6_PARCT</name>
<dbReference type="Gene3D" id="3.30.420.10">
    <property type="entry name" value="Ribonuclease H-like superfamily/Ribonuclease H"/>
    <property type="match status" value="1"/>
</dbReference>
<dbReference type="OrthoDB" id="6021534at2759"/>
<dbReference type="InterPro" id="IPR004875">
    <property type="entry name" value="DDE_SF_endonuclease_dom"/>
</dbReference>
<comment type="caution">
    <text evidence="3">The sequence shown here is derived from an EMBL/GenBank/DDBJ whole genome shotgun (WGS) entry which is preliminary data.</text>
</comment>
<feature type="region of interest" description="Disordered" evidence="1">
    <location>
        <begin position="329"/>
        <end position="368"/>
    </location>
</feature>
<dbReference type="GO" id="GO:0003677">
    <property type="term" value="F:DNA binding"/>
    <property type="evidence" value="ECO:0007669"/>
    <property type="project" value="TreeGrafter"/>
</dbReference>
<evidence type="ECO:0000313" key="3">
    <source>
        <dbReference type="EMBL" id="CAB4023918.1"/>
    </source>
</evidence>
<keyword evidence="4" id="KW-1185">Reference proteome</keyword>
<proteinExistence type="predicted"/>
<dbReference type="InterPro" id="IPR036397">
    <property type="entry name" value="RNaseH_sf"/>
</dbReference>
<evidence type="ECO:0000259" key="2">
    <source>
        <dbReference type="Pfam" id="PF03184"/>
    </source>
</evidence>
<evidence type="ECO:0000313" key="4">
    <source>
        <dbReference type="Proteomes" id="UP001152795"/>
    </source>
</evidence>
<gene>
    <name evidence="3" type="ORF">PACLA_8A039326</name>
</gene>
<dbReference type="PANTHER" id="PTHR19303:SF74">
    <property type="entry name" value="POGO TRANSPOSABLE ELEMENT WITH KRAB DOMAIN"/>
    <property type="match status" value="1"/>
</dbReference>
<organism evidence="3 4">
    <name type="scientific">Paramuricea clavata</name>
    <name type="common">Red gorgonian</name>
    <name type="synonym">Violescent sea-whip</name>
    <dbReference type="NCBI Taxonomy" id="317549"/>
    <lineage>
        <taxon>Eukaryota</taxon>
        <taxon>Metazoa</taxon>
        <taxon>Cnidaria</taxon>
        <taxon>Anthozoa</taxon>
        <taxon>Octocorallia</taxon>
        <taxon>Malacalcyonacea</taxon>
        <taxon>Plexauridae</taxon>
        <taxon>Paramuricea</taxon>
    </lineage>
</organism>
<reference evidence="3" key="1">
    <citation type="submission" date="2020-04" db="EMBL/GenBank/DDBJ databases">
        <authorList>
            <person name="Alioto T."/>
            <person name="Alioto T."/>
            <person name="Gomez Garrido J."/>
        </authorList>
    </citation>
    <scope>NUCLEOTIDE SEQUENCE</scope>
    <source>
        <strain evidence="3">A484AB</strain>
    </source>
</reference>
<dbReference type="AlphaFoldDB" id="A0A6S7J0R6"/>
<dbReference type="Pfam" id="PF03184">
    <property type="entry name" value="DDE_1"/>
    <property type="match status" value="1"/>
</dbReference>